<accession>A0ABD5CRV8</accession>
<evidence type="ECO:0000313" key="2">
    <source>
        <dbReference type="Proteomes" id="UP001245184"/>
    </source>
</evidence>
<comment type="caution">
    <text evidence="1">The sequence shown here is derived from an EMBL/GenBank/DDBJ whole genome shotgun (WGS) entry which is preliminary data.</text>
</comment>
<dbReference type="AlphaFoldDB" id="A0ABD5CRV8"/>
<gene>
    <name evidence="1" type="ORF">QF025_006667</name>
</gene>
<dbReference type="RefSeq" id="WP_310035017.1">
    <property type="nucleotide sequence ID" value="NZ_JAVIZN010000002.1"/>
</dbReference>
<dbReference type="EMBL" id="JAVIZN010000002">
    <property type="protein sequence ID" value="MDR6207947.1"/>
    <property type="molecule type" value="Genomic_DNA"/>
</dbReference>
<proteinExistence type="predicted"/>
<organism evidence="1 2">
    <name type="scientific">Paraburkholderia graminis</name>
    <dbReference type="NCBI Taxonomy" id="60548"/>
    <lineage>
        <taxon>Bacteria</taxon>
        <taxon>Pseudomonadati</taxon>
        <taxon>Pseudomonadota</taxon>
        <taxon>Betaproteobacteria</taxon>
        <taxon>Burkholderiales</taxon>
        <taxon>Burkholderiaceae</taxon>
        <taxon>Paraburkholderia</taxon>
    </lineage>
</organism>
<evidence type="ECO:0000313" key="1">
    <source>
        <dbReference type="EMBL" id="MDR6207947.1"/>
    </source>
</evidence>
<reference evidence="1 2" key="1">
    <citation type="submission" date="2023-08" db="EMBL/GenBank/DDBJ databases">
        <title>Genome sequencing of plant associated microbes to promote plant fitness in Sorghum bicolor and Oryza sativa.</title>
        <authorList>
            <person name="Coleman-Derr D."/>
        </authorList>
    </citation>
    <scope>NUCLEOTIDE SEQUENCE [LARGE SCALE GENOMIC DNA]</scope>
    <source>
        <strain evidence="1 2">SLBN-33</strain>
    </source>
</reference>
<dbReference type="Proteomes" id="UP001245184">
    <property type="component" value="Unassembled WGS sequence"/>
</dbReference>
<sequence>MRWKNQHRKTARPSRSRYNLRMTFKSKAGNYLSGVDVTITAKSGRPALTVRTEGAFIFVQLPPRAYQIGAKANQAGQTRQIVVPSRGVNELRFSWGDASTDSGAANL</sequence>
<evidence type="ECO:0008006" key="3">
    <source>
        <dbReference type="Google" id="ProtNLM"/>
    </source>
</evidence>
<name>A0ABD5CRV8_9BURK</name>
<protein>
    <recommendedName>
        <fullName evidence="3">Carboxypeptidase regulatory-like domain-containing protein</fullName>
    </recommendedName>
</protein>